<feature type="transmembrane region" description="Helical" evidence="7">
    <location>
        <begin position="264"/>
        <end position="282"/>
    </location>
</feature>
<dbReference type="Pfam" id="PF00528">
    <property type="entry name" value="BPD_transp_1"/>
    <property type="match status" value="1"/>
</dbReference>
<dbReference type="GO" id="GO:0055085">
    <property type="term" value="P:transmembrane transport"/>
    <property type="evidence" value="ECO:0007669"/>
    <property type="project" value="InterPro"/>
</dbReference>
<comment type="similarity">
    <text evidence="7">Belongs to the binding-protein-dependent transport system permease family.</text>
</comment>
<reference evidence="9" key="1">
    <citation type="submission" date="2019-09" db="EMBL/GenBank/DDBJ databases">
        <title>Characterisation of the sponge microbiome using genome-centric metagenomics.</title>
        <authorList>
            <person name="Engelberts J.P."/>
            <person name="Robbins S.J."/>
            <person name="De Goeij J.M."/>
            <person name="Aranda M."/>
            <person name="Bell S.C."/>
            <person name="Webster N.S."/>
        </authorList>
    </citation>
    <scope>NUCLEOTIDE SEQUENCE</scope>
    <source>
        <strain evidence="9">SB0675_bin_29</strain>
    </source>
</reference>
<name>A0A6B1G2F4_9CHLR</name>
<dbReference type="PROSITE" id="PS50928">
    <property type="entry name" value="ABC_TM1"/>
    <property type="match status" value="1"/>
</dbReference>
<dbReference type="CDD" id="cd06261">
    <property type="entry name" value="TM_PBP2"/>
    <property type="match status" value="1"/>
</dbReference>
<feature type="transmembrane region" description="Helical" evidence="7">
    <location>
        <begin position="87"/>
        <end position="112"/>
    </location>
</feature>
<dbReference type="InterPro" id="IPR000515">
    <property type="entry name" value="MetI-like"/>
</dbReference>
<gene>
    <name evidence="9" type="ORF">F4148_12760</name>
</gene>
<dbReference type="EMBL" id="VYDA01000456">
    <property type="protein sequence ID" value="MYH62577.1"/>
    <property type="molecule type" value="Genomic_DNA"/>
</dbReference>
<feature type="domain" description="ABC transmembrane type-1" evidence="8">
    <location>
        <begin position="89"/>
        <end position="283"/>
    </location>
</feature>
<dbReference type="Gene3D" id="1.10.3720.10">
    <property type="entry name" value="MetI-like"/>
    <property type="match status" value="1"/>
</dbReference>
<dbReference type="SUPFAM" id="SSF161098">
    <property type="entry name" value="MetI-like"/>
    <property type="match status" value="1"/>
</dbReference>
<keyword evidence="2 7" id="KW-0813">Transport</keyword>
<dbReference type="AlphaFoldDB" id="A0A6B1G2F4"/>
<protein>
    <submittedName>
        <fullName evidence="9">Carbohydrate ABC transporter permease</fullName>
    </submittedName>
</protein>
<sequence>MSQSNAEAIGTALPEERKRTPRERLFVLFTHIYLFPLAVVAVFPLYWLMSTSVKFRGNILRFPPQWFPDPITIENYQRLFITNPFEIWYFNSLVITISATLGATLSASLVAFGFARLHFVGRNVWFAIVLATLMVPESVLIIPRFALMRFFGWIDTWIPLILPFFLGGGAFNIFLLRQFFRTIPIELDEAAKIDGSSNLRIFWQILLPNLKPVLAVVVVFTAIFNWNSFMSPLVFINTTEKLPVAVGIQMVLAGSQAGPGNTGAMMAASTLITIPVIMLFAFSQKYFMQGIVLTGLSGR</sequence>
<feature type="transmembrane region" description="Helical" evidence="7">
    <location>
        <begin position="201"/>
        <end position="224"/>
    </location>
</feature>
<keyword evidence="3" id="KW-1003">Cell membrane</keyword>
<keyword evidence="5 7" id="KW-1133">Transmembrane helix</keyword>
<evidence type="ECO:0000259" key="8">
    <source>
        <dbReference type="PROSITE" id="PS50928"/>
    </source>
</evidence>
<comment type="subcellular location">
    <subcellularLocation>
        <location evidence="1 7">Cell membrane</location>
        <topology evidence="1 7">Multi-pass membrane protein</topology>
    </subcellularLocation>
</comment>
<evidence type="ECO:0000256" key="3">
    <source>
        <dbReference type="ARBA" id="ARBA00022475"/>
    </source>
</evidence>
<dbReference type="InterPro" id="IPR035906">
    <property type="entry name" value="MetI-like_sf"/>
</dbReference>
<feature type="transmembrane region" description="Helical" evidence="7">
    <location>
        <begin position="157"/>
        <end position="180"/>
    </location>
</feature>
<dbReference type="PANTHER" id="PTHR43744">
    <property type="entry name" value="ABC TRANSPORTER PERMEASE PROTEIN MG189-RELATED-RELATED"/>
    <property type="match status" value="1"/>
</dbReference>
<keyword evidence="6 7" id="KW-0472">Membrane</keyword>
<feature type="transmembrane region" description="Helical" evidence="7">
    <location>
        <begin position="124"/>
        <end position="145"/>
    </location>
</feature>
<proteinExistence type="inferred from homology"/>
<evidence type="ECO:0000256" key="4">
    <source>
        <dbReference type="ARBA" id="ARBA00022692"/>
    </source>
</evidence>
<evidence type="ECO:0000313" key="9">
    <source>
        <dbReference type="EMBL" id="MYH62577.1"/>
    </source>
</evidence>
<organism evidence="9">
    <name type="scientific">Caldilineaceae bacterium SB0675_bin_29</name>
    <dbReference type="NCBI Taxonomy" id="2605266"/>
    <lineage>
        <taxon>Bacteria</taxon>
        <taxon>Bacillati</taxon>
        <taxon>Chloroflexota</taxon>
        <taxon>Caldilineae</taxon>
        <taxon>Caldilineales</taxon>
        <taxon>Caldilineaceae</taxon>
    </lineage>
</organism>
<accession>A0A6B1G2F4</accession>
<evidence type="ECO:0000256" key="5">
    <source>
        <dbReference type="ARBA" id="ARBA00022989"/>
    </source>
</evidence>
<evidence type="ECO:0000256" key="1">
    <source>
        <dbReference type="ARBA" id="ARBA00004651"/>
    </source>
</evidence>
<evidence type="ECO:0000256" key="7">
    <source>
        <dbReference type="RuleBase" id="RU363032"/>
    </source>
</evidence>
<keyword evidence="4 7" id="KW-0812">Transmembrane</keyword>
<evidence type="ECO:0000256" key="2">
    <source>
        <dbReference type="ARBA" id="ARBA00022448"/>
    </source>
</evidence>
<feature type="transmembrane region" description="Helical" evidence="7">
    <location>
        <begin position="25"/>
        <end position="47"/>
    </location>
</feature>
<dbReference type="GO" id="GO:0005886">
    <property type="term" value="C:plasma membrane"/>
    <property type="evidence" value="ECO:0007669"/>
    <property type="project" value="UniProtKB-SubCell"/>
</dbReference>
<dbReference type="PANTHER" id="PTHR43744:SF12">
    <property type="entry name" value="ABC TRANSPORTER PERMEASE PROTEIN MG189-RELATED"/>
    <property type="match status" value="1"/>
</dbReference>
<evidence type="ECO:0000256" key="6">
    <source>
        <dbReference type="ARBA" id="ARBA00023136"/>
    </source>
</evidence>
<comment type="caution">
    <text evidence="9">The sequence shown here is derived from an EMBL/GenBank/DDBJ whole genome shotgun (WGS) entry which is preliminary data.</text>
</comment>